<dbReference type="OrthoDB" id="9813193at2"/>
<evidence type="ECO:0000256" key="7">
    <source>
        <dbReference type="SAM" id="Phobius"/>
    </source>
</evidence>
<comment type="subcellular location">
    <subcellularLocation>
        <location evidence="1">Cell membrane</location>
        <topology evidence="1">Multi-pass membrane protein</topology>
    </subcellularLocation>
</comment>
<keyword evidence="9" id="KW-1185">Reference proteome</keyword>
<dbReference type="Proteomes" id="UP000267223">
    <property type="component" value="Unassembled WGS sequence"/>
</dbReference>
<accession>A0A3M9N777</accession>
<evidence type="ECO:0000256" key="3">
    <source>
        <dbReference type="ARBA" id="ARBA00022475"/>
    </source>
</evidence>
<feature type="transmembrane region" description="Helical" evidence="7">
    <location>
        <begin position="80"/>
        <end position="99"/>
    </location>
</feature>
<keyword evidence="6 7" id="KW-0472">Membrane</keyword>
<feature type="transmembrane region" description="Helical" evidence="7">
    <location>
        <begin position="53"/>
        <end position="73"/>
    </location>
</feature>
<dbReference type="PANTHER" id="PTHR33452">
    <property type="entry name" value="OXIDOREDUCTASE CATD-RELATED"/>
    <property type="match status" value="1"/>
</dbReference>
<evidence type="ECO:0000256" key="4">
    <source>
        <dbReference type="ARBA" id="ARBA00022692"/>
    </source>
</evidence>
<dbReference type="InterPro" id="IPR032808">
    <property type="entry name" value="DoxX"/>
</dbReference>
<dbReference type="InterPro" id="IPR051907">
    <property type="entry name" value="DoxX-like_oxidoreductase"/>
</dbReference>
<organism evidence="8 9">
    <name type="scientific">Hanamia caeni</name>
    <dbReference type="NCBI Taxonomy" id="2294116"/>
    <lineage>
        <taxon>Bacteria</taxon>
        <taxon>Pseudomonadati</taxon>
        <taxon>Bacteroidota</taxon>
        <taxon>Chitinophagia</taxon>
        <taxon>Chitinophagales</taxon>
        <taxon>Chitinophagaceae</taxon>
        <taxon>Hanamia</taxon>
    </lineage>
</organism>
<sequence>MKNSVLYTQSTPAIIPRLIVGLVFLSEGVQKFIYPELVGTGRFIKIGFANPEFWANFTGAFEIICGLLILLGLFTRLASIPLLIIMLVAFVKTKIPILMEKGFWSMAHEYRTDFAMTLLLIFLLCYGGGRLSLDRKYFSNDTK</sequence>
<dbReference type="GO" id="GO:0005886">
    <property type="term" value="C:plasma membrane"/>
    <property type="evidence" value="ECO:0007669"/>
    <property type="project" value="UniProtKB-SubCell"/>
</dbReference>
<dbReference type="PANTHER" id="PTHR33452:SF1">
    <property type="entry name" value="INNER MEMBRANE PROTEIN YPHA-RELATED"/>
    <property type="match status" value="1"/>
</dbReference>
<evidence type="ECO:0000256" key="6">
    <source>
        <dbReference type="ARBA" id="ARBA00023136"/>
    </source>
</evidence>
<name>A0A3M9N777_9BACT</name>
<dbReference type="RefSeq" id="WP_123122150.1">
    <property type="nucleotide sequence ID" value="NZ_RJJR01000017.1"/>
</dbReference>
<evidence type="ECO:0000313" key="8">
    <source>
        <dbReference type="EMBL" id="RNI33664.1"/>
    </source>
</evidence>
<dbReference type="EMBL" id="RJJR01000017">
    <property type="protein sequence ID" value="RNI33664.1"/>
    <property type="molecule type" value="Genomic_DNA"/>
</dbReference>
<protein>
    <submittedName>
        <fullName evidence="8">DoxX family protein</fullName>
    </submittedName>
</protein>
<feature type="transmembrane region" description="Helical" evidence="7">
    <location>
        <begin position="114"/>
        <end position="133"/>
    </location>
</feature>
<keyword evidence="4 7" id="KW-0812">Transmembrane</keyword>
<comment type="caution">
    <text evidence="8">The sequence shown here is derived from an EMBL/GenBank/DDBJ whole genome shotgun (WGS) entry which is preliminary data.</text>
</comment>
<dbReference type="AlphaFoldDB" id="A0A3M9N777"/>
<reference evidence="8 9" key="1">
    <citation type="submission" date="2018-11" db="EMBL/GenBank/DDBJ databases">
        <title>Draft genome sequence of Ferruginibacter sp. BO-59.</title>
        <authorList>
            <person name="Im W.T."/>
        </authorList>
    </citation>
    <scope>NUCLEOTIDE SEQUENCE [LARGE SCALE GENOMIC DNA]</scope>
    <source>
        <strain evidence="8 9">BO-59</strain>
    </source>
</reference>
<keyword evidence="5 7" id="KW-1133">Transmembrane helix</keyword>
<evidence type="ECO:0000256" key="5">
    <source>
        <dbReference type="ARBA" id="ARBA00022989"/>
    </source>
</evidence>
<evidence type="ECO:0000256" key="2">
    <source>
        <dbReference type="ARBA" id="ARBA00006679"/>
    </source>
</evidence>
<dbReference type="Pfam" id="PF07681">
    <property type="entry name" value="DoxX"/>
    <property type="match status" value="1"/>
</dbReference>
<proteinExistence type="inferred from homology"/>
<keyword evidence="3" id="KW-1003">Cell membrane</keyword>
<evidence type="ECO:0000313" key="9">
    <source>
        <dbReference type="Proteomes" id="UP000267223"/>
    </source>
</evidence>
<gene>
    <name evidence="8" type="ORF">EFY79_18065</name>
</gene>
<evidence type="ECO:0000256" key="1">
    <source>
        <dbReference type="ARBA" id="ARBA00004651"/>
    </source>
</evidence>
<comment type="similarity">
    <text evidence="2">Belongs to the DoxX family.</text>
</comment>